<dbReference type="InterPro" id="IPR002509">
    <property type="entry name" value="NODB_dom"/>
</dbReference>
<evidence type="ECO:0000313" key="4">
    <source>
        <dbReference type="EMBL" id="GAA3180999.1"/>
    </source>
</evidence>
<evidence type="ECO:0000259" key="3">
    <source>
        <dbReference type="PROSITE" id="PS51677"/>
    </source>
</evidence>
<protein>
    <recommendedName>
        <fullName evidence="3">NodB homology domain-containing protein</fullName>
    </recommendedName>
</protein>
<comment type="caution">
    <text evidence="4">The sequence shown here is derived from an EMBL/GenBank/DDBJ whole genome shotgun (WGS) entry which is preliminary data.</text>
</comment>
<evidence type="ECO:0000256" key="2">
    <source>
        <dbReference type="ARBA" id="ARBA00022729"/>
    </source>
</evidence>
<proteinExistence type="predicted"/>
<dbReference type="SUPFAM" id="SSF88713">
    <property type="entry name" value="Glycoside hydrolase/deacetylase"/>
    <property type="match status" value="1"/>
</dbReference>
<dbReference type="CDD" id="cd10918">
    <property type="entry name" value="CE4_NodB_like_5s_6s"/>
    <property type="match status" value="1"/>
</dbReference>
<feature type="domain" description="NodB homology" evidence="3">
    <location>
        <begin position="74"/>
        <end position="262"/>
    </location>
</feature>
<sequence>MNVRRALKRALGLLPGMAASGCTLLIYHRVGGGSPDERDLSVADFEAQLDALAAHDVIGLDAALDRLERGDSSPSVVLTFDDGFRDVYENAWPRLRDAEMPFTVYLASAFVGGTMHWDGSTAKAAGPALEWPHLEEMAASGLMTIGAHTHHHVRPEHLTVDELELCDATIESELGQRPRHFTYPWGVPVPAMEVELRQRYRSASTGELGRNLPGVDFARLRRIPVRRTDPPGFFRAKLRGSLIPERVYGRVVAAAKAGGLHG</sequence>
<dbReference type="EMBL" id="BAAAVV010000013">
    <property type="protein sequence ID" value="GAA3180999.1"/>
    <property type="molecule type" value="Genomic_DNA"/>
</dbReference>
<dbReference type="RefSeq" id="WP_344690721.1">
    <property type="nucleotide sequence ID" value="NZ_BAAAVV010000013.1"/>
</dbReference>
<dbReference type="PANTHER" id="PTHR34216">
    <property type="match status" value="1"/>
</dbReference>
<dbReference type="Pfam" id="PF01522">
    <property type="entry name" value="Polysacc_deac_1"/>
    <property type="match status" value="1"/>
</dbReference>
<dbReference type="Proteomes" id="UP001499924">
    <property type="component" value="Unassembled WGS sequence"/>
</dbReference>
<reference evidence="5" key="1">
    <citation type="journal article" date="2019" name="Int. J. Syst. Evol. Microbiol.">
        <title>The Global Catalogue of Microorganisms (GCM) 10K type strain sequencing project: providing services to taxonomists for standard genome sequencing and annotation.</title>
        <authorList>
            <consortium name="The Broad Institute Genomics Platform"/>
            <consortium name="The Broad Institute Genome Sequencing Center for Infectious Disease"/>
            <person name="Wu L."/>
            <person name="Ma J."/>
        </authorList>
    </citation>
    <scope>NUCLEOTIDE SEQUENCE [LARGE SCALE GENOMIC DNA]</scope>
    <source>
        <strain evidence="5">JCM 15614</strain>
    </source>
</reference>
<evidence type="ECO:0000256" key="1">
    <source>
        <dbReference type="ARBA" id="ARBA00004613"/>
    </source>
</evidence>
<dbReference type="Gene3D" id="3.20.20.370">
    <property type="entry name" value="Glycoside hydrolase/deacetylase"/>
    <property type="match status" value="1"/>
</dbReference>
<dbReference type="InterPro" id="IPR051398">
    <property type="entry name" value="Polysacch_Deacetylase"/>
</dbReference>
<name>A0ABP6PK11_9ACTN</name>
<dbReference type="PROSITE" id="PS51677">
    <property type="entry name" value="NODB"/>
    <property type="match status" value="1"/>
</dbReference>
<organism evidence="4 5">
    <name type="scientific">Blastococcus jejuensis</name>
    <dbReference type="NCBI Taxonomy" id="351224"/>
    <lineage>
        <taxon>Bacteria</taxon>
        <taxon>Bacillati</taxon>
        <taxon>Actinomycetota</taxon>
        <taxon>Actinomycetes</taxon>
        <taxon>Geodermatophilales</taxon>
        <taxon>Geodermatophilaceae</taxon>
        <taxon>Blastococcus</taxon>
    </lineage>
</organism>
<dbReference type="InterPro" id="IPR011330">
    <property type="entry name" value="Glyco_hydro/deAcase_b/a-brl"/>
</dbReference>
<keyword evidence="5" id="KW-1185">Reference proteome</keyword>
<dbReference type="PANTHER" id="PTHR34216:SF3">
    <property type="entry name" value="POLY-BETA-1,6-N-ACETYL-D-GLUCOSAMINE N-DEACETYLASE"/>
    <property type="match status" value="1"/>
</dbReference>
<dbReference type="PROSITE" id="PS51257">
    <property type="entry name" value="PROKAR_LIPOPROTEIN"/>
    <property type="match status" value="1"/>
</dbReference>
<accession>A0ABP6PK11</accession>
<keyword evidence="2" id="KW-0732">Signal</keyword>
<gene>
    <name evidence="4" type="ORF">GCM10010531_38980</name>
</gene>
<evidence type="ECO:0000313" key="5">
    <source>
        <dbReference type="Proteomes" id="UP001499924"/>
    </source>
</evidence>
<comment type="subcellular location">
    <subcellularLocation>
        <location evidence="1">Secreted</location>
    </subcellularLocation>
</comment>